<name>A0A7V2AV46_UNCEI</name>
<protein>
    <recommendedName>
        <fullName evidence="4">Glycosyltransferase RgtA/B/C/D-like domain-containing protein</fullName>
    </recommendedName>
</protein>
<proteinExistence type="predicted"/>
<accession>A0A7V2AV46</accession>
<comment type="caution">
    <text evidence="3">The sequence shown here is derived from an EMBL/GenBank/DDBJ whole genome shotgun (WGS) entry which is preliminary data.</text>
</comment>
<feature type="transmembrane region" description="Helical" evidence="2">
    <location>
        <begin position="195"/>
        <end position="214"/>
    </location>
</feature>
<keyword evidence="2" id="KW-0472">Membrane</keyword>
<feature type="transmembrane region" description="Helical" evidence="2">
    <location>
        <begin position="10"/>
        <end position="28"/>
    </location>
</feature>
<feature type="transmembrane region" description="Helical" evidence="2">
    <location>
        <begin position="323"/>
        <end position="341"/>
    </location>
</feature>
<keyword evidence="2" id="KW-1133">Transmembrane helix</keyword>
<feature type="transmembrane region" description="Helical" evidence="2">
    <location>
        <begin position="269"/>
        <end position="286"/>
    </location>
</feature>
<evidence type="ECO:0000313" key="3">
    <source>
        <dbReference type="EMBL" id="HER43856.1"/>
    </source>
</evidence>
<feature type="transmembrane region" description="Helical" evidence="2">
    <location>
        <begin position="94"/>
        <end position="115"/>
    </location>
</feature>
<feature type="non-terminal residue" evidence="3">
    <location>
        <position position="621"/>
    </location>
</feature>
<feature type="transmembrane region" description="Helical" evidence="2">
    <location>
        <begin position="163"/>
        <end position="189"/>
    </location>
</feature>
<feature type="transmembrane region" description="Helical" evidence="2">
    <location>
        <begin position="69"/>
        <end position="87"/>
    </location>
</feature>
<evidence type="ECO:0000256" key="2">
    <source>
        <dbReference type="SAM" id="Phobius"/>
    </source>
</evidence>
<dbReference type="Proteomes" id="UP000886069">
    <property type="component" value="Unassembled WGS sequence"/>
</dbReference>
<keyword evidence="2" id="KW-0812">Transmembrane</keyword>
<feature type="transmembrane region" description="Helical" evidence="2">
    <location>
        <begin position="135"/>
        <end position="156"/>
    </location>
</feature>
<gene>
    <name evidence="3" type="ORF">ENO08_05300</name>
</gene>
<sequence>MKIPIRTNKIVIISVFAAVFAAAFIYGIRETAQFPRWTADDAYILYRYAENLAEHGELSWNPGENPVEGYTGFTLVMIISAAIKMGISPIAASHAIGIASFFIGGILLLLILRGFNIGSVTASILYFTTPFMYVHAWSGLETTLFTTTILFALYAFTIGRDRLFVASLLLLSFTRPEGVLLSVLLLAVYRPVSRSIIAAYLVPCAVYFLWRWIYYGQPLPNTFYAKASFAAPLDENVKSLRLLASKYLRMPAFLGLIFFSYECIRKRKFLIGALLAFTLISLYLYLSSDLVMNYAYRFFVPLYTLALLAVGGILLGSRRNAKTVLIAAIILLVQVSFNVNGKNLMKLHGHFSSYATLLEECHIEIGNYLRDNLPPDEWIVVHADAGAIPYYSKLKTRDFGRLNDEYLARKFPIELERIRRNDRKARKPLSNQNQEGAEKEEKQVETDLVDYFFAGSPGALVFTSYSDKSLSHGPEVAEIKHDPRLDDYRLLKVYKSSARINYCEYLYLRKDLVGRGKEARVFDRKLIARDSQKGKVGRTPRIDADREPPGDRGISPKESVNRRIVSKKATGISAPVDRTPPPPDSLWARAGRETDPRMKIELYNRLLDMYADDPLAASAHF</sequence>
<dbReference type="AlphaFoldDB" id="A0A7V2AV46"/>
<evidence type="ECO:0008006" key="4">
    <source>
        <dbReference type="Google" id="ProtNLM"/>
    </source>
</evidence>
<feature type="compositionally biased region" description="Basic and acidic residues" evidence="1">
    <location>
        <begin position="540"/>
        <end position="550"/>
    </location>
</feature>
<feature type="transmembrane region" description="Helical" evidence="2">
    <location>
        <begin position="298"/>
        <end position="316"/>
    </location>
</feature>
<reference evidence="3" key="1">
    <citation type="journal article" date="2020" name="mSystems">
        <title>Genome- and Community-Level Interaction Insights into Carbon Utilization and Element Cycling Functions of Hydrothermarchaeota in Hydrothermal Sediment.</title>
        <authorList>
            <person name="Zhou Z."/>
            <person name="Liu Y."/>
            <person name="Xu W."/>
            <person name="Pan J."/>
            <person name="Luo Z.H."/>
            <person name="Li M."/>
        </authorList>
    </citation>
    <scope>NUCLEOTIDE SEQUENCE [LARGE SCALE GENOMIC DNA]</scope>
    <source>
        <strain evidence="3">SpSt-1233</strain>
    </source>
</reference>
<dbReference type="EMBL" id="DSEC01000374">
    <property type="protein sequence ID" value="HER43856.1"/>
    <property type="molecule type" value="Genomic_DNA"/>
</dbReference>
<evidence type="ECO:0000256" key="1">
    <source>
        <dbReference type="SAM" id="MobiDB-lite"/>
    </source>
</evidence>
<organism evidence="3">
    <name type="scientific">Eiseniibacteriota bacterium</name>
    <dbReference type="NCBI Taxonomy" id="2212470"/>
    <lineage>
        <taxon>Bacteria</taxon>
        <taxon>Candidatus Eiseniibacteriota</taxon>
    </lineage>
</organism>
<feature type="region of interest" description="Disordered" evidence="1">
    <location>
        <begin position="532"/>
        <end position="591"/>
    </location>
</feature>